<comment type="caution">
    <text evidence="2">The sequence shown here is derived from an EMBL/GenBank/DDBJ whole genome shotgun (WGS) entry which is preliminary data.</text>
</comment>
<dbReference type="Pfam" id="PF00395">
    <property type="entry name" value="SLH"/>
    <property type="match status" value="1"/>
</dbReference>
<proteinExistence type="predicted"/>
<dbReference type="InterPro" id="IPR001119">
    <property type="entry name" value="SLH_dom"/>
</dbReference>
<feature type="domain" description="SLH" evidence="1">
    <location>
        <begin position="30"/>
        <end position="93"/>
    </location>
</feature>
<name>A0ABS2GHZ6_9FIRM</name>
<keyword evidence="3" id="KW-1185">Reference proteome</keyword>
<dbReference type="EMBL" id="JACJLA010000020">
    <property type="protein sequence ID" value="MBM6913447.1"/>
    <property type="molecule type" value="Genomic_DNA"/>
</dbReference>
<dbReference type="RefSeq" id="WP_205088354.1">
    <property type="nucleotide sequence ID" value="NZ_JACJLA010000020.1"/>
</dbReference>
<gene>
    <name evidence="2" type="ORF">H6A01_08980</name>
</gene>
<dbReference type="Proteomes" id="UP000707138">
    <property type="component" value="Unassembled WGS sequence"/>
</dbReference>
<protein>
    <submittedName>
        <fullName evidence="2">S-layer homology domain-containing protein</fullName>
    </submittedName>
</protein>
<evidence type="ECO:0000313" key="2">
    <source>
        <dbReference type="EMBL" id="MBM6913447.1"/>
    </source>
</evidence>
<accession>A0ABS2GHZ6</accession>
<evidence type="ECO:0000259" key="1">
    <source>
        <dbReference type="PROSITE" id="PS51272"/>
    </source>
</evidence>
<dbReference type="PANTHER" id="PTHR43308">
    <property type="entry name" value="OUTER MEMBRANE PROTEIN ALPHA-RELATED"/>
    <property type="match status" value="1"/>
</dbReference>
<dbReference type="PROSITE" id="PS51272">
    <property type="entry name" value="SLH"/>
    <property type="match status" value="1"/>
</dbReference>
<reference evidence="2 3" key="1">
    <citation type="journal article" date="2021" name="Sci. Rep.">
        <title>The distribution of antibiotic resistance genes in chicken gut microbiota commensals.</title>
        <authorList>
            <person name="Juricova H."/>
            <person name="Matiasovicova J."/>
            <person name="Kubasova T."/>
            <person name="Cejkova D."/>
            <person name="Rychlik I."/>
        </authorList>
    </citation>
    <scope>NUCLEOTIDE SEQUENCE [LARGE SCALE GENOMIC DNA]</scope>
    <source>
        <strain evidence="2 3">An537</strain>
    </source>
</reference>
<dbReference type="InterPro" id="IPR051465">
    <property type="entry name" value="Cell_Envelope_Struct_Comp"/>
</dbReference>
<organism evidence="2 3">
    <name type="scientific">Veillonella magna</name>
    <dbReference type="NCBI Taxonomy" id="464322"/>
    <lineage>
        <taxon>Bacteria</taxon>
        <taxon>Bacillati</taxon>
        <taxon>Bacillota</taxon>
        <taxon>Negativicutes</taxon>
        <taxon>Veillonellales</taxon>
        <taxon>Veillonellaceae</taxon>
        <taxon>Veillonella</taxon>
    </lineage>
</organism>
<sequence>MRDMKELLAKQSAEIARLKQMHNMNFDDQLSELFPDVAENHWAYEYVTKIAGNGIVEGYPDGLFKGDRMMTRYEFAAIVYRMMQLGKGANDQEMSKLVKEFGPELKYIHIDAVHKDKDGNPTVQRVRVTEYGKTHA</sequence>
<evidence type="ECO:0000313" key="3">
    <source>
        <dbReference type="Proteomes" id="UP000707138"/>
    </source>
</evidence>